<evidence type="ECO:0000256" key="1">
    <source>
        <dbReference type="ARBA" id="ARBA00001933"/>
    </source>
</evidence>
<evidence type="ECO:0000256" key="3">
    <source>
        <dbReference type="ARBA" id="ARBA00022576"/>
    </source>
</evidence>
<dbReference type="InterPro" id="IPR024169">
    <property type="entry name" value="SP_NH2Trfase/AEP_transaminase"/>
</dbReference>
<dbReference type="InterPro" id="IPR015421">
    <property type="entry name" value="PyrdxlP-dep_Trfase_major"/>
</dbReference>
<sequence>MEKRKLIKYNLMIPGPTPIPTRILSAMNHDMIGHRGPLFSAVMKEVMEGLRWAYETKNQIFIYPSSGTGGMETAVVNTLSPGDKVIVLNIGNFGSRFAKICKAYGAEVNDVKFERGKPADPEVLKAELKKGPVKAVFFQQNETSTGVLNDVEVLAKTVRSAQPDALVIVDAVSGMMAAPLKTDSWDLDVVVSGSQKAFMVPPGVAAVSISARAWKAYETSKCPKHYWDFGLMKEQAPKGHTYTTPPESLIFGMREGIKMLQEEGRENVFARHKANRDLLRTASRALGLKLLADDAHASPAVTAIFPPDGVDAEEVRKLMREDFGMEIAPGQSELQGKIFRIGHLGYVDSFDLIGAFAALEVLFKRLGAKINFGAGVKAAMELMV</sequence>
<dbReference type="EMBL" id="MEUJ01000004">
    <property type="protein sequence ID" value="OGC40264.1"/>
    <property type="molecule type" value="Genomic_DNA"/>
</dbReference>
<dbReference type="InterPro" id="IPR000192">
    <property type="entry name" value="Aminotrans_V_dom"/>
</dbReference>
<evidence type="ECO:0000256" key="5">
    <source>
        <dbReference type="ARBA" id="ARBA00022898"/>
    </source>
</evidence>
<evidence type="ECO:0000313" key="12">
    <source>
        <dbReference type="Proteomes" id="UP000179242"/>
    </source>
</evidence>
<feature type="domain" description="Aminotransferase class V" evidence="10">
    <location>
        <begin position="26"/>
        <end position="331"/>
    </location>
</feature>
<name>A0A1F4U5N1_UNCSA</name>
<dbReference type="Proteomes" id="UP000179242">
    <property type="component" value="Unassembled WGS sequence"/>
</dbReference>
<evidence type="ECO:0000256" key="2">
    <source>
        <dbReference type="ARBA" id="ARBA00009236"/>
    </source>
</evidence>
<dbReference type="SUPFAM" id="SSF53383">
    <property type="entry name" value="PLP-dependent transferases"/>
    <property type="match status" value="1"/>
</dbReference>
<dbReference type="GO" id="GO:0019265">
    <property type="term" value="P:glycine biosynthetic process, by transamination of glyoxylate"/>
    <property type="evidence" value="ECO:0007669"/>
    <property type="project" value="TreeGrafter"/>
</dbReference>
<comment type="caution">
    <text evidence="11">The sequence shown here is derived from an EMBL/GenBank/DDBJ whole genome shotgun (WGS) entry which is preliminary data.</text>
</comment>
<dbReference type="Gene3D" id="3.90.1150.10">
    <property type="entry name" value="Aspartate Aminotransferase, domain 1"/>
    <property type="match status" value="1"/>
</dbReference>
<keyword evidence="4" id="KW-0808">Transferase</keyword>
<feature type="modified residue" description="N6-(pyridoxal phosphate)lysine" evidence="7">
    <location>
        <position position="196"/>
    </location>
</feature>
<dbReference type="PROSITE" id="PS00595">
    <property type="entry name" value="AA_TRANSFER_CLASS_5"/>
    <property type="match status" value="1"/>
</dbReference>
<gene>
    <name evidence="11" type="ORF">A2438_03175</name>
</gene>
<protein>
    <recommendedName>
        <fullName evidence="10">Aminotransferase class V domain-containing protein</fullName>
    </recommendedName>
</protein>
<evidence type="ECO:0000313" key="11">
    <source>
        <dbReference type="EMBL" id="OGC40264.1"/>
    </source>
</evidence>
<keyword evidence="5 7" id="KW-0663">Pyridoxal phosphate</keyword>
<reference evidence="11 12" key="1">
    <citation type="journal article" date="2016" name="Nat. Commun.">
        <title>Thousands of microbial genomes shed light on interconnected biogeochemical processes in an aquifer system.</title>
        <authorList>
            <person name="Anantharaman K."/>
            <person name="Brown C.T."/>
            <person name="Hug L.A."/>
            <person name="Sharon I."/>
            <person name="Castelle C.J."/>
            <person name="Probst A.J."/>
            <person name="Thomas B.C."/>
            <person name="Singh A."/>
            <person name="Wilkins M.J."/>
            <person name="Karaoz U."/>
            <person name="Brodie E.L."/>
            <person name="Williams K.H."/>
            <person name="Hubbard S.S."/>
            <person name="Banfield J.F."/>
        </authorList>
    </citation>
    <scope>NUCLEOTIDE SEQUENCE [LARGE SCALE GENOMIC DNA]</scope>
</reference>
<dbReference type="InterPro" id="IPR015422">
    <property type="entry name" value="PyrdxlP-dep_Trfase_small"/>
</dbReference>
<evidence type="ECO:0000259" key="10">
    <source>
        <dbReference type="Pfam" id="PF00266"/>
    </source>
</evidence>
<dbReference type="AlphaFoldDB" id="A0A1F4U5N1"/>
<evidence type="ECO:0000256" key="7">
    <source>
        <dbReference type="PIRSR" id="PIRSR000524-50"/>
    </source>
</evidence>
<dbReference type="PANTHER" id="PTHR21152">
    <property type="entry name" value="AMINOTRANSFERASE CLASS V"/>
    <property type="match status" value="1"/>
</dbReference>
<dbReference type="FunFam" id="3.40.640.10:FF:000027">
    <property type="entry name" value="Serine--pyruvate aminotransferase, mitochondrial"/>
    <property type="match status" value="1"/>
</dbReference>
<dbReference type="PANTHER" id="PTHR21152:SF40">
    <property type="entry name" value="ALANINE--GLYOXYLATE AMINOTRANSFERASE"/>
    <property type="match status" value="1"/>
</dbReference>
<keyword evidence="3" id="KW-0032">Aminotransferase</keyword>
<dbReference type="PIRSF" id="PIRSF000524">
    <property type="entry name" value="SPT"/>
    <property type="match status" value="1"/>
</dbReference>
<evidence type="ECO:0000256" key="8">
    <source>
        <dbReference type="RuleBase" id="RU004075"/>
    </source>
</evidence>
<dbReference type="Pfam" id="PF00266">
    <property type="entry name" value="Aminotran_5"/>
    <property type="match status" value="1"/>
</dbReference>
<evidence type="ECO:0000256" key="6">
    <source>
        <dbReference type="PIRSR" id="PIRSR000524-1"/>
    </source>
</evidence>
<evidence type="ECO:0000256" key="9">
    <source>
        <dbReference type="RuleBase" id="RU004504"/>
    </source>
</evidence>
<feature type="binding site" evidence="6">
    <location>
        <position position="340"/>
    </location>
    <ligand>
        <name>substrate</name>
    </ligand>
</feature>
<accession>A0A1F4U5N1</accession>
<organism evidence="11 12">
    <name type="scientific">candidate division WOR-1 bacterium RIFOXYC2_FULL_46_14</name>
    <dbReference type="NCBI Taxonomy" id="1802587"/>
    <lineage>
        <taxon>Bacteria</taxon>
        <taxon>Bacillati</taxon>
        <taxon>Saganbacteria</taxon>
    </lineage>
</organism>
<evidence type="ECO:0000256" key="4">
    <source>
        <dbReference type="ARBA" id="ARBA00022679"/>
    </source>
</evidence>
<dbReference type="GO" id="GO:0004760">
    <property type="term" value="F:L-serine-pyruvate transaminase activity"/>
    <property type="evidence" value="ECO:0007669"/>
    <property type="project" value="TreeGrafter"/>
</dbReference>
<comment type="similarity">
    <text evidence="2 8">Belongs to the class-V pyridoxal-phosphate-dependent aminotransferase family.</text>
</comment>
<dbReference type="InterPro" id="IPR015424">
    <property type="entry name" value="PyrdxlP-dep_Trfase"/>
</dbReference>
<dbReference type="InterPro" id="IPR020578">
    <property type="entry name" value="Aminotrans_V_PyrdxlP_BS"/>
</dbReference>
<dbReference type="Gene3D" id="3.40.640.10">
    <property type="entry name" value="Type I PLP-dependent aspartate aminotransferase-like (Major domain)"/>
    <property type="match status" value="1"/>
</dbReference>
<dbReference type="GO" id="GO:0008453">
    <property type="term" value="F:alanine-glyoxylate transaminase activity"/>
    <property type="evidence" value="ECO:0007669"/>
    <property type="project" value="TreeGrafter"/>
</dbReference>
<comment type="cofactor">
    <cofactor evidence="1 7 9">
        <name>pyridoxal 5'-phosphate</name>
        <dbReference type="ChEBI" id="CHEBI:597326"/>
    </cofactor>
</comment>
<proteinExistence type="inferred from homology"/>